<protein>
    <submittedName>
        <fullName evidence="3">Competence protein</fullName>
    </submittedName>
</protein>
<comment type="similarity">
    <text evidence="1">Belongs to the ComF/GntX family.</text>
</comment>
<gene>
    <name evidence="3" type="ORF">CIL03_11000</name>
</gene>
<dbReference type="EMBL" id="NPMS01000004">
    <property type="protein sequence ID" value="OZU88804.1"/>
    <property type="molecule type" value="Genomic_DNA"/>
</dbReference>
<sequence length="226" mass="26283">MQCLWCHEQIMHETSWKNLLLLDGKALLCQECKSKMEVLSGKCCSRCSRITNEEVCSDCRWWEKQSVEDPLMFNHSVFNYNAFMQELIAKWKYRGDYFLGNAFKEPFVKSFRKKFTFLEKNAIAVPIPLSTKRLTERAFNQAQMLADFLPIETCAILSRKHGEKQSKKTRYERIFTKNPFAINETINNPVVLVDDIYTTGTTLRHAASLLKEHGCTRVYACTLVRG</sequence>
<dbReference type="InterPro" id="IPR051910">
    <property type="entry name" value="ComF/GntX_DNA_util-trans"/>
</dbReference>
<dbReference type="CDD" id="cd06223">
    <property type="entry name" value="PRTases_typeI"/>
    <property type="match status" value="1"/>
</dbReference>
<dbReference type="InterPro" id="IPR000836">
    <property type="entry name" value="PRTase_dom"/>
</dbReference>
<dbReference type="Proteomes" id="UP000216498">
    <property type="component" value="Unassembled WGS sequence"/>
</dbReference>
<dbReference type="OrthoDB" id="9779910at2"/>
<dbReference type="PANTHER" id="PTHR47505">
    <property type="entry name" value="DNA UTILIZATION PROTEIN YHGH"/>
    <property type="match status" value="1"/>
</dbReference>
<comment type="caution">
    <text evidence="3">The sequence shown here is derived from an EMBL/GenBank/DDBJ whole genome shotgun (WGS) entry which is preliminary data.</text>
</comment>
<proteinExistence type="inferred from homology"/>
<accession>A0A265NBH3</accession>
<dbReference type="Gene3D" id="3.40.50.2020">
    <property type="match status" value="1"/>
</dbReference>
<name>A0A265NBH3_9BACI</name>
<feature type="domain" description="Phosphoribosyltransferase" evidence="2">
    <location>
        <begin position="139"/>
        <end position="225"/>
    </location>
</feature>
<dbReference type="InterPro" id="IPR029057">
    <property type="entry name" value="PRTase-like"/>
</dbReference>
<dbReference type="PANTHER" id="PTHR47505:SF1">
    <property type="entry name" value="DNA UTILIZATION PROTEIN YHGH"/>
    <property type="match status" value="1"/>
</dbReference>
<dbReference type="SUPFAM" id="SSF53271">
    <property type="entry name" value="PRTase-like"/>
    <property type="match status" value="1"/>
</dbReference>
<evidence type="ECO:0000313" key="3">
    <source>
        <dbReference type="EMBL" id="OZU88804.1"/>
    </source>
</evidence>
<dbReference type="RefSeq" id="WP_094885896.1">
    <property type="nucleotide sequence ID" value="NZ_NPMS01000004.1"/>
</dbReference>
<reference evidence="3 4" key="1">
    <citation type="submission" date="2017-08" db="EMBL/GenBank/DDBJ databases">
        <title>Virgibacillus indicus sp. nov. and Virgibacillus profoundi sp. nov, two moderately halophilic bacteria isolated from marine sediment by using the Microfluidic Streak Plate.</title>
        <authorList>
            <person name="Xu B."/>
            <person name="Hu B."/>
            <person name="Wang J."/>
            <person name="Zhu Y."/>
            <person name="Huang L."/>
            <person name="Du W."/>
            <person name="Huang Y."/>
        </authorList>
    </citation>
    <scope>NUCLEOTIDE SEQUENCE [LARGE SCALE GENOMIC DNA]</scope>
    <source>
        <strain evidence="3 4">IO3-P2-C2</strain>
    </source>
</reference>
<evidence type="ECO:0000256" key="1">
    <source>
        <dbReference type="ARBA" id="ARBA00008007"/>
    </source>
</evidence>
<evidence type="ECO:0000259" key="2">
    <source>
        <dbReference type="Pfam" id="PF00156"/>
    </source>
</evidence>
<dbReference type="Pfam" id="PF00156">
    <property type="entry name" value="Pribosyltran"/>
    <property type="match status" value="1"/>
</dbReference>
<dbReference type="AlphaFoldDB" id="A0A265NBH3"/>
<evidence type="ECO:0000313" key="4">
    <source>
        <dbReference type="Proteomes" id="UP000216498"/>
    </source>
</evidence>
<organism evidence="3 4">
    <name type="scientific">Virgibacillus indicus</name>
    <dbReference type="NCBI Taxonomy" id="2024554"/>
    <lineage>
        <taxon>Bacteria</taxon>
        <taxon>Bacillati</taxon>
        <taxon>Bacillota</taxon>
        <taxon>Bacilli</taxon>
        <taxon>Bacillales</taxon>
        <taxon>Bacillaceae</taxon>
        <taxon>Virgibacillus</taxon>
    </lineage>
</organism>
<keyword evidence="4" id="KW-1185">Reference proteome</keyword>